<proteinExistence type="predicted"/>
<evidence type="ECO:0000313" key="2">
    <source>
        <dbReference type="WBParaSite" id="Gr19_v10_g15833.t1"/>
    </source>
</evidence>
<dbReference type="Proteomes" id="UP000887572">
    <property type="component" value="Unplaced"/>
</dbReference>
<keyword evidence="1" id="KW-1185">Reference proteome</keyword>
<accession>A0A914HCP7</accession>
<protein>
    <submittedName>
        <fullName evidence="2">Uncharacterized protein</fullName>
    </submittedName>
</protein>
<reference evidence="2" key="1">
    <citation type="submission" date="2022-11" db="UniProtKB">
        <authorList>
            <consortium name="WormBaseParasite"/>
        </authorList>
    </citation>
    <scope>IDENTIFICATION</scope>
</reference>
<evidence type="ECO:0000313" key="1">
    <source>
        <dbReference type="Proteomes" id="UP000887572"/>
    </source>
</evidence>
<dbReference type="WBParaSite" id="Gr19_v10_g15833.t1">
    <property type="protein sequence ID" value="Gr19_v10_g15833.t1"/>
    <property type="gene ID" value="Gr19_v10_g15833"/>
</dbReference>
<sequence length="196" mass="22481">MQIRNAMRTFLSYSCNCNCHGATEATSLSPNLLILFNDPDDTESEEPMQYIFDETLRIASRGNNVHWIRGKPAMHTPKVQKGTVLRPNDLARIHLHYGFDALPSLVRNFCSKTLFVNALTCSALFLGMAANWIGSRHSQDCQQQHFPVVVVLRELPEHYRIASMYSLHILRWRNDKIWTNLLEPDGRKLAEDVQAE</sequence>
<organism evidence="1 2">
    <name type="scientific">Globodera rostochiensis</name>
    <name type="common">Golden nematode worm</name>
    <name type="synonym">Heterodera rostochiensis</name>
    <dbReference type="NCBI Taxonomy" id="31243"/>
    <lineage>
        <taxon>Eukaryota</taxon>
        <taxon>Metazoa</taxon>
        <taxon>Ecdysozoa</taxon>
        <taxon>Nematoda</taxon>
        <taxon>Chromadorea</taxon>
        <taxon>Rhabditida</taxon>
        <taxon>Tylenchina</taxon>
        <taxon>Tylenchomorpha</taxon>
        <taxon>Tylenchoidea</taxon>
        <taxon>Heteroderidae</taxon>
        <taxon>Heteroderinae</taxon>
        <taxon>Globodera</taxon>
    </lineage>
</organism>
<name>A0A914HCP7_GLORO</name>
<dbReference type="AlphaFoldDB" id="A0A914HCP7"/>